<feature type="compositionally biased region" description="Basic residues" evidence="1">
    <location>
        <begin position="81"/>
        <end position="91"/>
    </location>
</feature>
<feature type="compositionally biased region" description="Basic and acidic residues" evidence="1">
    <location>
        <begin position="16"/>
        <end position="30"/>
    </location>
</feature>
<dbReference type="InterPro" id="IPR050126">
    <property type="entry name" value="Ap4A_hydrolase"/>
</dbReference>
<accession>A0A5N5DAM0</accession>
<dbReference type="GO" id="GO:0016791">
    <property type="term" value="F:phosphatase activity"/>
    <property type="evidence" value="ECO:0007669"/>
    <property type="project" value="TreeGrafter"/>
</dbReference>
<keyword evidence="2" id="KW-0812">Transmembrane</keyword>
<dbReference type="InterPro" id="IPR029052">
    <property type="entry name" value="Metallo-depent_PP-like"/>
</dbReference>
<dbReference type="EMBL" id="VCHE01000040">
    <property type="protein sequence ID" value="KAB2574711.1"/>
    <property type="molecule type" value="Genomic_DNA"/>
</dbReference>
<reference evidence="4 5" key="1">
    <citation type="journal article" date="2019" name="Sci. Rep.">
        <title>A multi-omics analysis of the grapevine pathogen Lasiodiplodia theobromae reveals that temperature affects the expression of virulence- and pathogenicity-related genes.</title>
        <authorList>
            <person name="Felix C."/>
            <person name="Meneses R."/>
            <person name="Goncalves M.F.M."/>
            <person name="Tilleman L."/>
            <person name="Duarte A.S."/>
            <person name="Jorrin-Novo J.V."/>
            <person name="Van de Peer Y."/>
            <person name="Deforce D."/>
            <person name="Van Nieuwerburgh F."/>
            <person name="Esteves A.C."/>
            <person name="Alves A."/>
        </authorList>
    </citation>
    <scope>NUCLEOTIDE SEQUENCE [LARGE SCALE GENOMIC DNA]</scope>
    <source>
        <strain evidence="4 5">LA-SOL3</strain>
    </source>
</reference>
<dbReference type="InterPro" id="IPR004843">
    <property type="entry name" value="Calcineurin-like_PHP"/>
</dbReference>
<comment type="caution">
    <text evidence="4">The sequence shown here is derived from an EMBL/GenBank/DDBJ whole genome shotgun (WGS) entry which is preliminary data.</text>
</comment>
<protein>
    <submittedName>
        <fullName evidence="4">Bis(5'-nucleosyl)-tetraphosphatase</fullName>
    </submittedName>
</protein>
<dbReference type="GO" id="GO:0005737">
    <property type="term" value="C:cytoplasm"/>
    <property type="evidence" value="ECO:0007669"/>
    <property type="project" value="TreeGrafter"/>
</dbReference>
<sequence>MASRRSCTPEEGDDTFTERRRERTSPDRVCRPSSTPDLQPRSHPAPAISTAPTLLRNHSLVGAPPARSSDEEPSSNSNRPTTRHPPSRYRSCKSPFHPHPSTQPSRRPSLCSSSSSATLASAYSPPPYRKADYRYMATPGTNGLFKEYEPTSDDELPLHRAARTDSRNWQQHRPLIDNVTNHWRKSSTADDDDDDDFYYRDKQNWYTPALVTLIAAQRIPRRIQRAIFTVVLATILMAFSWKWFLGPYWAEQNSLSNALVGPQKYGYFGANARPAFTDMIHVKTLDPSLLPTSAADSQRLIMVGDVHGCKSELVELLNKINFRPAADHLVLTGDIIAKGPDSKGVVDFARDVHASCVRGNHEDRVLLSRKAMKVAEEDMNSNKQLSEDEARNGGNKKDKALAKKFDAKQIEWLEQCPVILKVGQIKGMGEVLVAHAGLVPGVDLERQDPFQVMNMRSLDLETKVPSAERDGTPWWKYWNYYMKFLPKDQRSTIIYGHDAKTGLKIKQYSKGLDSGCVRGGKLTALVIEADHKGGPAKQTLVHVKCGDYSSKEDGEEKKKR</sequence>
<feature type="region of interest" description="Disordered" evidence="1">
    <location>
        <begin position="1"/>
        <end position="130"/>
    </location>
</feature>
<evidence type="ECO:0000259" key="3">
    <source>
        <dbReference type="Pfam" id="PF00149"/>
    </source>
</evidence>
<dbReference type="PANTHER" id="PTHR42850">
    <property type="entry name" value="METALLOPHOSPHOESTERASE"/>
    <property type="match status" value="1"/>
</dbReference>
<dbReference type="Gene3D" id="3.60.21.10">
    <property type="match status" value="1"/>
</dbReference>
<proteinExistence type="predicted"/>
<evidence type="ECO:0000256" key="2">
    <source>
        <dbReference type="SAM" id="Phobius"/>
    </source>
</evidence>
<evidence type="ECO:0000313" key="4">
    <source>
        <dbReference type="EMBL" id="KAB2574711.1"/>
    </source>
</evidence>
<keyword evidence="2" id="KW-0472">Membrane</keyword>
<evidence type="ECO:0000256" key="1">
    <source>
        <dbReference type="SAM" id="MobiDB-lite"/>
    </source>
</evidence>
<dbReference type="PANTHER" id="PTHR42850:SF4">
    <property type="entry name" value="ZINC-DEPENDENT ENDOPOLYPHOSPHATASE"/>
    <property type="match status" value="1"/>
</dbReference>
<dbReference type="SUPFAM" id="SSF56300">
    <property type="entry name" value="Metallo-dependent phosphatases"/>
    <property type="match status" value="1"/>
</dbReference>
<dbReference type="GO" id="GO:0000298">
    <property type="term" value="F:endopolyphosphatase activity"/>
    <property type="evidence" value="ECO:0007669"/>
    <property type="project" value="TreeGrafter"/>
</dbReference>
<dbReference type="Proteomes" id="UP000325902">
    <property type="component" value="Unassembled WGS sequence"/>
</dbReference>
<dbReference type="CDD" id="cd00144">
    <property type="entry name" value="MPP_PPP_family"/>
    <property type="match status" value="1"/>
</dbReference>
<keyword evidence="5" id="KW-1185">Reference proteome</keyword>
<evidence type="ECO:0000313" key="5">
    <source>
        <dbReference type="Proteomes" id="UP000325902"/>
    </source>
</evidence>
<name>A0A5N5DAM0_9PEZI</name>
<organism evidence="4 5">
    <name type="scientific">Lasiodiplodia theobromae</name>
    <dbReference type="NCBI Taxonomy" id="45133"/>
    <lineage>
        <taxon>Eukaryota</taxon>
        <taxon>Fungi</taxon>
        <taxon>Dikarya</taxon>
        <taxon>Ascomycota</taxon>
        <taxon>Pezizomycotina</taxon>
        <taxon>Dothideomycetes</taxon>
        <taxon>Dothideomycetes incertae sedis</taxon>
        <taxon>Botryosphaeriales</taxon>
        <taxon>Botryosphaeriaceae</taxon>
        <taxon>Lasiodiplodia</taxon>
    </lineage>
</organism>
<keyword evidence="2" id="KW-1133">Transmembrane helix</keyword>
<dbReference type="Pfam" id="PF00149">
    <property type="entry name" value="Metallophos"/>
    <property type="match status" value="1"/>
</dbReference>
<feature type="transmembrane region" description="Helical" evidence="2">
    <location>
        <begin position="226"/>
        <end position="244"/>
    </location>
</feature>
<dbReference type="GO" id="GO:0006798">
    <property type="term" value="P:polyphosphate catabolic process"/>
    <property type="evidence" value="ECO:0007669"/>
    <property type="project" value="TreeGrafter"/>
</dbReference>
<feature type="domain" description="Calcineurin-like phosphoesterase" evidence="3">
    <location>
        <begin position="299"/>
        <end position="500"/>
    </location>
</feature>
<dbReference type="OrthoDB" id="10267127at2759"/>
<feature type="compositionally biased region" description="Low complexity" evidence="1">
    <location>
        <begin position="104"/>
        <end position="123"/>
    </location>
</feature>
<dbReference type="AlphaFoldDB" id="A0A5N5DAM0"/>
<gene>
    <name evidence="4" type="primary">apaH</name>
    <name evidence="4" type="ORF">DBV05_g6651</name>
</gene>